<comment type="caution">
    <text evidence="1">The sequence shown here is derived from an EMBL/GenBank/DDBJ whole genome shotgun (WGS) entry which is preliminary data.</text>
</comment>
<keyword evidence="2" id="KW-1185">Reference proteome</keyword>
<gene>
    <name evidence="1" type="ORF">NQ176_g10974</name>
</gene>
<reference evidence="1" key="1">
    <citation type="submission" date="2022-08" db="EMBL/GenBank/DDBJ databases">
        <title>Genome Sequence of Lecanicillium fungicola.</title>
        <authorList>
            <person name="Buettner E."/>
        </authorList>
    </citation>
    <scope>NUCLEOTIDE SEQUENCE</scope>
    <source>
        <strain evidence="1">Babe33</strain>
    </source>
</reference>
<name>A0ACC1MEV8_9HYPO</name>
<evidence type="ECO:0000313" key="2">
    <source>
        <dbReference type="Proteomes" id="UP001143910"/>
    </source>
</evidence>
<protein>
    <submittedName>
        <fullName evidence="1">Uncharacterized protein</fullName>
    </submittedName>
</protein>
<proteinExistence type="predicted"/>
<evidence type="ECO:0000313" key="1">
    <source>
        <dbReference type="EMBL" id="KAJ2961830.1"/>
    </source>
</evidence>
<accession>A0ACC1MEV8</accession>
<organism evidence="1 2">
    <name type="scientific">Zarea fungicola</name>
    <dbReference type="NCBI Taxonomy" id="93591"/>
    <lineage>
        <taxon>Eukaryota</taxon>
        <taxon>Fungi</taxon>
        <taxon>Dikarya</taxon>
        <taxon>Ascomycota</taxon>
        <taxon>Pezizomycotina</taxon>
        <taxon>Sordariomycetes</taxon>
        <taxon>Hypocreomycetidae</taxon>
        <taxon>Hypocreales</taxon>
        <taxon>Cordycipitaceae</taxon>
        <taxon>Zarea</taxon>
    </lineage>
</organism>
<dbReference type="Proteomes" id="UP001143910">
    <property type="component" value="Unassembled WGS sequence"/>
</dbReference>
<dbReference type="EMBL" id="JANJQO010003323">
    <property type="protein sequence ID" value="KAJ2961830.1"/>
    <property type="molecule type" value="Genomic_DNA"/>
</dbReference>
<sequence>MLQKEPPADKPYKKPLDEAASHPTEDNCEPGIVEKTVETVSEYIPAAAGPLQSLTGKTKEETEEQQKTEPSDFPKRPHHDEHIENFVREQHRQDAQKHLIGEK</sequence>